<dbReference type="Pfam" id="PF00535">
    <property type="entry name" value="Glycos_transf_2"/>
    <property type="match status" value="1"/>
</dbReference>
<name>A0ABW9QP82_9ACTN</name>
<keyword evidence="3" id="KW-1185">Reference proteome</keyword>
<feature type="domain" description="Glycosyltransferase 2-like" evidence="1">
    <location>
        <begin position="33"/>
        <end position="146"/>
    </location>
</feature>
<dbReference type="PANTHER" id="PTHR43685:SF3">
    <property type="entry name" value="SLR2126 PROTEIN"/>
    <property type="match status" value="1"/>
</dbReference>
<proteinExistence type="predicted"/>
<dbReference type="Gene3D" id="3.90.550.10">
    <property type="entry name" value="Spore Coat Polysaccharide Biosynthesis Protein SpsA, Chain A"/>
    <property type="match status" value="1"/>
</dbReference>
<dbReference type="EMBL" id="WJHE01000088">
    <property type="protein sequence ID" value="MST31519.1"/>
    <property type="molecule type" value="Genomic_DNA"/>
</dbReference>
<evidence type="ECO:0000259" key="1">
    <source>
        <dbReference type="Pfam" id="PF00535"/>
    </source>
</evidence>
<dbReference type="CDD" id="cd00761">
    <property type="entry name" value="Glyco_tranf_GTA_type"/>
    <property type="match status" value="1"/>
</dbReference>
<evidence type="ECO:0000313" key="3">
    <source>
        <dbReference type="Proteomes" id="UP000437736"/>
    </source>
</evidence>
<dbReference type="Proteomes" id="UP000437736">
    <property type="component" value="Unassembled WGS sequence"/>
</dbReference>
<dbReference type="SUPFAM" id="SSF53448">
    <property type="entry name" value="Nucleotide-diphospho-sugar transferases"/>
    <property type="match status" value="1"/>
</dbReference>
<dbReference type="InterPro" id="IPR001173">
    <property type="entry name" value="Glyco_trans_2-like"/>
</dbReference>
<sequence>MSRSYELKPARRASGRSDRWLPCVAVNSTPAVSVVIPLYNAAATIGAQLDALAAQTATGFEVVVADNGSADRGAEIARQHPIGAVVVDAGGVRGPSHARNVGSAMGGGDVLLYCDADDIVDRRWVEKLAAGLADSDLAGGSLELRRLNPSNGAWGVVDVNPMTRKPMPWFPSGNFGIRHAVLDDLGGWDESLLAAEEADLCWRAQLAGKSLRFEPAAVVHYRLSPSALVHVRKQYHYGRSVAVAQACRPELPLPTGGAPWRAAFGALRHPPQLRRSDAVCWAASTAFAVGRAGAASRAQRTRQQAVSAPIVGAGAAL</sequence>
<comment type="caution">
    <text evidence="2">The sequence shown here is derived from an EMBL/GenBank/DDBJ whole genome shotgun (WGS) entry which is preliminary data.</text>
</comment>
<gene>
    <name evidence="2" type="ORF">GHK86_02085</name>
</gene>
<dbReference type="InterPro" id="IPR050834">
    <property type="entry name" value="Glycosyltransf_2"/>
</dbReference>
<dbReference type="PANTHER" id="PTHR43685">
    <property type="entry name" value="GLYCOSYLTRANSFERASE"/>
    <property type="match status" value="1"/>
</dbReference>
<dbReference type="InterPro" id="IPR029044">
    <property type="entry name" value="Nucleotide-diphossugar_trans"/>
</dbReference>
<organism evidence="2 3">
    <name type="scientific">Acidiferrimicrobium australe</name>
    <dbReference type="NCBI Taxonomy" id="2664430"/>
    <lineage>
        <taxon>Bacteria</taxon>
        <taxon>Bacillati</taxon>
        <taxon>Actinomycetota</taxon>
        <taxon>Acidimicrobiia</taxon>
        <taxon>Acidimicrobiales</taxon>
        <taxon>Acidimicrobiaceae</taxon>
        <taxon>Acidiferrimicrobium</taxon>
    </lineage>
</organism>
<evidence type="ECO:0000313" key="2">
    <source>
        <dbReference type="EMBL" id="MST31519.1"/>
    </source>
</evidence>
<protein>
    <submittedName>
        <fullName evidence="2">Glycosyltransferase</fullName>
    </submittedName>
</protein>
<reference evidence="2 3" key="1">
    <citation type="submission" date="2019-11" db="EMBL/GenBank/DDBJ databases">
        <title>Acidiferrimicrobium australis gen. nov., sp. nov., an acidophilic and obligately heterotrophic, member of the Actinobacteria that catalyses dissimilatory oxido- reduction of iron isolated from metal-rich acidic water in Chile.</title>
        <authorList>
            <person name="Gonzalez D."/>
            <person name="Huber K."/>
            <person name="Hedrich S."/>
            <person name="Rojas-Villalobos C."/>
            <person name="Quatrini R."/>
            <person name="Dinamarca M.A."/>
            <person name="Schwarz A."/>
            <person name="Canales C."/>
            <person name="Nancucheo I."/>
        </authorList>
    </citation>
    <scope>NUCLEOTIDE SEQUENCE [LARGE SCALE GENOMIC DNA]</scope>
    <source>
        <strain evidence="2 3">USS-CCA1</strain>
    </source>
</reference>
<accession>A0ABW9QP82</accession>